<protein>
    <submittedName>
        <fullName evidence="1">Uncharacterized protein</fullName>
    </submittedName>
</protein>
<evidence type="ECO:0000313" key="1">
    <source>
        <dbReference type="EMBL" id="GMA41558.1"/>
    </source>
</evidence>
<keyword evidence="2" id="KW-1185">Reference proteome</keyword>
<dbReference type="EMBL" id="BSUO01000001">
    <property type="protein sequence ID" value="GMA41558.1"/>
    <property type="molecule type" value="Genomic_DNA"/>
</dbReference>
<sequence>MTPPTSTPTATAPTEAAESRMLHVVDLTDEELLGIDGPHSEQVAPLPWLGGRSDEDTVLAAEVGLRSLVTHGRATTGEEGLDLPAELAPVLDLRHDAHSIVYADQSTPLTQETRVLYLHPEVVLAEHVNAAGVHRFLVGDLDAALTDLAAWCEPQCHEGDQGHLEGDDLPAELAGLQAVVCLDVVTLVGEDVQTRTLTLYRLADGSVVEGIETPGRLELLPRNGRKLRGRVVATVTGAGAPVAG</sequence>
<organism evidence="1 2">
    <name type="scientific">Mobilicoccus caccae</name>
    <dbReference type="NCBI Taxonomy" id="1859295"/>
    <lineage>
        <taxon>Bacteria</taxon>
        <taxon>Bacillati</taxon>
        <taxon>Actinomycetota</taxon>
        <taxon>Actinomycetes</taxon>
        <taxon>Micrococcales</taxon>
        <taxon>Dermatophilaceae</taxon>
        <taxon>Mobilicoccus</taxon>
    </lineage>
</organism>
<name>A0ABQ6IUE2_9MICO</name>
<dbReference type="Proteomes" id="UP001157126">
    <property type="component" value="Unassembled WGS sequence"/>
</dbReference>
<dbReference type="RefSeq" id="WP_284305103.1">
    <property type="nucleotide sequence ID" value="NZ_BSUO01000001.1"/>
</dbReference>
<gene>
    <name evidence="1" type="ORF">GCM10025883_36030</name>
</gene>
<comment type="caution">
    <text evidence="1">The sequence shown here is derived from an EMBL/GenBank/DDBJ whole genome shotgun (WGS) entry which is preliminary data.</text>
</comment>
<accession>A0ABQ6IUE2</accession>
<evidence type="ECO:0000313" key="2">
    <source>
        <dbReference type="Proteomes" id="UP001157126"/>
    </source>
</evidence>
<reference evidence="2" key="1">
    <citation type="journal article" date="2019" name="Int. J. Syst. Evol. Microbiol.">
        <title>The Global Catalogue of Microorganisms (GCM) 10K type strain sequencing project: providing services to taxonomists for standard genome sequencing and annotation.</title>
        <authorList>
            <consortium name="The Broad Institute Genomics Platform"/>
            <consortium name="The Broad Institute Genome Sequencing Center for Infectious Disease"/>
            <person name="Wu L."/>
            <person name="Ma J."/>
        </authorList>
    </citation>
    <scope>NUCLEOTIDE SEQUENCE [LARGE SCALE GENOMIC DNA]</scope>
    <source>
        <strain evidence="2">NBRC 113072</strain>
    </source>
</reference>
<proteinExistence type="predicted"/>